<dbReference type="SUPFAM" id="SSF57667">
    <property type="entry name" value="beta-beta-alpha zinc fingers"/>
    <property type="match status" value="1"/>
</dbReference>
<dbReference type="EMBL" id="KQ417875">
    <property type="protein sequence ID" value="KOF90006.1"/>
    <property type="molecule type" value="Genomic_DNA"/>
</dbReference>
<evidence type="ECO:0000313" key="3">
    <source>
        <dbReference type="EMBL" id="KOF90006.1"/>
    </source>
</evidence>
<dbReference type="PROSITE" id="PS50157">
    <property type="entry name" value="ZINC_FINGER_C2H2_2"/>
    <property type="match status" value="1"/>
</dbReference>
<accession>A0A0L8HL90</accession>
<proteinExistence type="predicted"/>
<dbReference type="GO" id="GO:0008270">
    <property type="term" value="F:zinc ion binding"/>
    <property type="evidence" value="ECO:0007669"/>
    <property type="project" value="UniProtKB-KW"/>
</dbReference>
<feature type="non-terminal residue" evidence="3">
    <location>
        <position position="1"/>
    </location>
</feature>
<sequence length="74" mass="8482">CENYGGRGQIFSRNNELAFAKHFHNANSPYRCEIQHKSFPWNGHLTSLLSIHTGRKPSQCDVCYKILPTNKAFT</sequence>
<organism evidence="3">
    <name type="scientific">Octopus bimaculoides</name>
    <name type="common">California two-spotted octopus</name>
    <dbReference type="NCBI Taxonomy" id="37653"/>
    <lineage>
        <taxon>Eukaryota</taxon>
        <taxon>Metazoa</taxon>
        <taxon>Spiralia</taxon>
        <taxon>Lophotrochozoa</taxon>
        <taxon>Mollusca</taxon>
        <taxon>Cephalopoda</taxon>
        <taxon>Coleoidea</taxon>
        <taxon>Octopodiformes</taxon>
        <taxon>Octopoda</taxon>
        <taxon>Incirrata</taxon>
        <taxon>Octopodidae</taxon>
        <taxon>Octopus</taxon>
    </lineage>
</organism>
<dbReference type="AlphaFoldDB" id="A0A0L8HL90"/>
<keyword evidence="1" id="KW-0862">Zinc</keyword>
<dbReference type="InterPro" id="IPR013087">
    <property type="entry name" value="Znf_C2H2_type"/>
</dbReference>
<dbReference type="Gene3D" id="3.30.160.60">
    <property type="entry name" value="Classic Zinc Finger"/>
    <property type="match status" value="1"/>
</dbReference>
<evidence type="ECO:0000259" key="2">
    <source>
        <dbReference type="PROSITE" id="PS50157"/>
    </source>
</evidence>
<evidence type="ECO:0000256" key="1">
    <source>
        <dbReference type="PROSITE-ProRule" id="PRU00042"/>
    </source>
</evidence>
<feature type="domain" description="C2H2-type" evidence="2">
    <location>
        <begin position="30"/>
        <end position="57"/>
    </location>
</feature>
<reference evidence="3" key="1">
    <citation type="submission" date="2015-07" db="EMBL/GenBank/DDBJ databases">
        <title>MeaNS - Measles Nucleotide Surveillance Program.</title>
        <authorList>
            <person name="Tran T."/>
            <person name="Druce J."/>
        </authorList>
    </citation>
    <scope>NUCLEOTIDE SEQUENCE</scope>
    <source>
        <strain evidence="3">UCB-OBI-ISO-001</strain>
        <tissue evidence="3">Gonad</tissue>
    </source>
</reference>
<gene>
    <name evidence="3" type="ORF">OCBIM_22012115mg</name>
</gene>
<dbReference type="InterPro" id="IPR036236">
    <property type="entry name" value="Znf_C2H2_sf"/>
</dbReference>
<keyword evidence="1" id="KW-0479">Metal-binding</keyword>
<protein>
    <recommendedName>
        <fullName evidence="2">C2H2-type domain-containing protein</fullName>
    </recommendedName>
</protein>
<keyword evidence="1" id="KW-0863">Zinc-finger</keyword>
<name>A0A0L8HL90_OCTBM</name>